<name>A0A371J5P8_9FIRM</name>
<evidence type="ECO:0000256" key="4">
    <source>
        <dbReference type="ARBA" id="ARBA00022475"/>
    </source>
</evidence>
<organism evidence="11 12">
    <name type="scientific">Romboutsia weinsteinii</name>
    <dbReference type="NCBI Taxonomy" id="2020949"/>
    <lineage>
        <taxon>Bacteria</taxon>
        <taxon>Bacillati</taxon>
        <taxon>Bacillota</taxon>
        <taxon>Clostridia</taxon>
        <taxon>Peptostreptococcales</taxon>
        <taxon>Peptostreptococcaceae</taxon>
        <taxon>Romboutsia</taxon>
    </lineage>
</organism>
<comment type="caution">
    <text evidence="11">The sequence shown here is derived from an EMBL/GenBank/DDBJ whole genome shotgun (WGS) entry which is preliminary data.</text>
</comment>
<keyword evidence="12" id="KW-1185">Reference proteome</keyword>
<evidence type="ECO:0000256" key="2">
    <source>
        <dbReference type="ARBA" id="ARBA00022448"/>
    </source>
</evidence>
<dbReference type="EMBL" id="NOJY02000009">
    <property type="protein sequence ID" value="RDY28110.1"/>
    <property type="molecule type" value="Genomic_DNA"/>
</dbReference>
<feature type="transmembrane region" description="Helical" evidence="9">
    <location>
        <begin position="197"/>
        <end position="218"/>
    </location>
</feature>
<feature type="transmembrane region" description="Helical" evidence="9">
    <location>
        <begin position="127"/>
        <end position="147"/>
    </location>
</feature>
<keyword evidence="6 9" id="KW-1133">Transmembrane helix</keyword>
<proteinExistence type="predicted"/>
<sequence length="412" mass="44356">MGEMNTASISANELLLIMASISVLGVVGGWIGEKIKIPDVVIYLLCGVAFGPAILNVVNIDAFPIVNELILTFGSAFILYEGGREVKLKVLNEVKVSVGLLASLGVFITAGIVGISAYFIFSLPISTSILLGAIVASTDPASLIPVFRKVPIRNKLKQTIISESAFNDAFGAILFTSVLAGITLTEKIGLAHTTLQLIFMILIGVLVGTGIALIGIALSSDKKFGIFYEYAPIISVIIVIFAYEVSERFGGSGYMSVFIAGLVYGNKKRFGLWVPDESYVSGIHFRENIATIARMSIFIVLGSHLDINSLLKYGMNSFIIALILMLIARPIVVIICTAFDKRAAWTKNEKLFMMWVRETGVIPAALSGIVVSMEVPGYEIISATVFMTIVVTLIVQASTTNIVAKKLDVLEK</sequence>
<keyword evidence="2" id="KW-0813">Transport</keyword>
<feature type="transmembrane region" description="Helical" evidence="9">
    <location>
        <begin position="351"/>
        <end position="371"/>
    </location>
</feature>
<evidence type="ECO:0000313" key="12">
    <source>
        <dbReference type="Proteomes" id="UP000215694"/>
    </source>
</evidence>
<gene>
    <name evidence="11" type="ORF">CHL78_006705</name>
</gene>
<feature type="transmembrane region" description="Helical" evidence="9">
    <location>
        <begin position="100"/>
        <end position="121"/>
    </location>
</feature>
<feature type="transmembrane region" description="Helical" evidence="9">
    <location>
        <begin position="168"/>
        <end position="185"/>
    </location>
</feature>
<dbReference type="InterPro" id="IPR006153">
    <property type="entry name" value="Cation/H_exchanger_TM"/>
</dbReference>
<evidence type="ECO:0000256" key="5">
    <source>
        <dbReference type="ARBA" id="ARBA00022692"/>
    </source>
</evidence>
<feature type="transmembrane region" description="Helical" evidence="9">
    <location>
        <begin position="40"/>
        <end position="58"/>
    </location>
</feature>
<keyword evidence="8 9" id="KW-0472">Membrane</keyword>
<dbReference type="GO" id="GO:0005886">
    <property type="term" value="C:plasma membrane"/>
    <property type="evidence" value="ECO:0007669"/>
    <property type="project" value="UniProtKB-SubCell"/>
</dbReference>
<feature type="transmembrane region" description="Helical" evidence="9">
    <location>
        <begin position="317"/>
        <end position="339"/>
    </location>
</feature>
<keyword evidence="4" id="KW-1003">Cell membrane</keyword>
<evidence type="ECO:0000256" key="1">
    <source>
        <dbReference type="ARBA" id="ARBA00004651"/>
    </source>
</evidence>
<dbReference type="GO" id="GO:1902600">
    <property type="term" value="P:proton transmembrane transport"/>
    <property type="evidence" value="ECO:0007669"/>
    <property type="project" value="InterPro"/>
</dbReference>
<feature type="transmembrane region" description="Helical" evidence="9">
    <location>
        <begin position="225"/>
        <end position="243"/>
    </location>
</feature>
<evidence type="ECO:0000256" key="6">
    <source>
        <dbReference type="ARBA" id="ARBA00022989"/>
    </source>
</evidence>
<comment type="subcellular location">
    <subcellularLocation>
        <location evidence="1">Cell membrane</location>
        <topology evidence="1">Multi-pass membrane protein</topology>
    </subcellularLocation>
</comment>
<keyword evidence="3" id="KW-0050">Antiport</keyword>
<dbReference type="Gene3D" id="1.20.1530.20">
    <property type="match status" value="1"/>
</dbReference>
<dbReference type="OrthoDB" id="1757035at2"/>
<dbReference type="Pfam" id="PF00999">
    <property type="entry name" value="Na_H_Exchanger"/>
    <property type="match status" value="1"/>
</dbReference>
<dbReference type="Proteomes" id="UP000215694">
    <property type="component" value="Unassembled WGS sequence"/>
</dbReference>
<dbReference type="AlphaFoldDB" id="A0A371J5P8"/>
<reference evidence="11 12" key="1">
    <citation type="journal article" date="2017" name="Genome Announc.">
        <title>Draft Genome Sequence of Romboutsia weinsteinii sp. nov. Strain CCRI-19649(T) Isolated from Surface Water.</title>
        <authorList>
            <person name="Maheux A.F."/>
            <person name="Boudreau D.K."/>
            <person name="Berube E."/>
            <person name="Boissinot M."/>
            <person name="Cantin P."/>
            <person name="Raymond F."/>
            <person name="Corbeil J."/>
            <person name="Omar R.F."/>
            <person name="Bergeron M.G."/>
        </authorList>
    </citation>
    <scope>NUCLEOTIDE SEQUENCE [LARGE SCALE GENOMIC DNA]</scope>
    <source>
        <strain evidence="11 12">CCRI-19649</strain>
    </source>
</reference>
<evidence type="ECO:0000256" key="7">
    <source>
        <dbReference type="ARBA" id="ARBA00023065"/>
    </source>
</evidence>
<dbReference type="InterPro" id="IPR038770">
    <property type="entry name" value="Na+/solute_symporter_sf"/>
</dbReference>
<feature type="transmembrane region" description="Helical" evidence="9">
    <location>
        <begin position="377"/>
        <end position="397"/>
    </location>
</feature>
<feature type="domain" description="Cation/H+ exchanger transmembrane" evidence="10">
    <location>
        <begin position="26"/>
        <end position="405"/>
    </location>
</feature>
<evidence type="ECO:0000256" key="3">
    <source>
        <dbReference type="ARBA" id="ARBA00022449"/>
    </source>
</evidence>
<keyword evidence="7" id="KW-0406">Ion transport</keyword>
<keyword evidence="5 9" id="KW-0812">Transmembrane</keyword>
<dbReference type="PANTHER" id="PTHR32507:SF0">
    <property type="entry name" value="NA(+)_H(+) ANTIPORTER 2-RELATED"/>
    <property type="match status" value="1"/>
</dbReference>
<evidence type="ECO:0000313" key="11">
    <source>
        <dbReference type="EMBL" id="RDY28110.1"/>
    </source>
</evidence>
<evidence type="ECO:0000256" key="9">
    <source>
        <dbReference type="SAM" id="Phobius"/>
    </source>
</evidence>
<feature type="transmembrane region" description="Helical" evidence="9">
    <location>
        <begin position="14"/>
        <end position="33"/>
    </location>
</feature>
<protein>
    <submittedName>
        <fullName evidence="11">Sodium:proton antiporter</fullName>
    </submittedName>
</protein>
<accession>A0A371J5P8</accession>
<evidence type="ECO:0000256" key="8">
    <source>
        <dbReference type="ARBA" id="ARBA00023136"/>
    </source>
</evidence>
<dbReference type="GO" id="GO:0015297">
    <property type="term" value="F:antiporter activity"/>
    <property type="evidence" value="ECO:0007669"/>
    <property type="project" value="UniProtKB-KW"/>
</dbReference>
<evidence type="ECO:0000259" key="10">
    <source>
        <dbReference type="Pfam" id="PF00999"/>
    </source>
</evidence>
<dbReference type="PANTHER" id="PTHR32507">
    <property type="entry name" value="NA(+)/H(+) ANTIPORTER 1"/>
    <property type="match status" value="1"/>
</dbReference>